<reference evidence="2 3" key="1">
    <citation type="submission" date="2019-06" db="EMBL/GenBank/DDBJ databases">
        <title>Sequencing the genomes of 1000 actinobacteria strains.</title>
        <authorList>
            <person name="Klenk H.-P."/>
        </authorList>
    </citation>
    <scope>NUCLEOTIDE SEQUENCE [LARGE SCALE GENOMIC DNA]</scope>
    <source>
        <strain evidence="2 3">DSM 45679</strain>
    </source>
</reference>
<dbReference type="Gene3D" id="1.10.287.1490">
    <property type="match status" value="1"/>
</dbReference>
<dbReference type="Proteomes" id="UP000320876">
    <property type="component" value="Unassembled WGS sequence"/>
</dbReference>
<dbReference type="GO" id="GO:0004527">
    <property type="term" value="F:exonuclease activity"/>
    <property type="evidence" value="ECO:0007669"/>
    <property type="project" value="UniProtKB-KW"/>
</dbReference>
<accession>A0A542DGR6</accession>
<evidence type="ECO:0000313" key="3">
    <source>
        <dbReference type="Proteomes" id="UP000320876"/>
    </source>
</evidence>
<name>A0A542DGR6_AMYCI</name>
<comment type="caution">
    <text evidence="2">The sequence shown here is derived from an EMBL/GenBank/DDBJ whole genome shotgun (WGS) entry which is preliminary data.</text>
</comment>
<keyword evidence="2" id="KW-0378">Hydrolase</keyword>
<gene>
    <name evidence="2" type="ORF">FB471_2001</name>
</gene>
<dbReference type="AlphaFoldDB" id="A0A542DGR6"/>
<keyword evidence="1" id="KW-0175">Coiled coil</keyword>
<feature type="coiled-coil region" evidence="1">
    <location>
        <begin position="379"/>
        <end position="406"/>
    </location>
</feature>
<dbReference type="EMBL" id="VFML01000001">
    <property type="protein sequence ID" value="TQJ02278.1"/>
    <property type="molecule type" value="Genomic_DNA"/>
</dbReference>
<keyword evidence="2" id="KW-0540">Nuclease</keyword>
<proteinExistence type="predicted"/>
<dbReference type="Pfam" id="PF13558">
    <property type="entry name" value="SbcC_Walker_B"/>
    <property type="match status" value="1"/>
</dbReference>
<keyword evidence="3" id="KW-1185">Reference proteome</keyword>
<evidence type="ECO:0000313" key="2">
    <source>
        <dbReference type="EMBL" id="TQJ02278.1"/>
    </source>
</evidence>
<evidence type="ECO:0000256" key="1">
    <source>
        <dbReference type="SAM" id="Coils"/>
    </source>
</evidence>
<dbReference type="PANTHER" id="PTHR18937">
    <property type="entry name" value="STRUCTURAL MAINTENANCE OF CHROMOSOMES SMC FAMILY MEMBER"/>
    <property type="match status" value="1"/>
</dbReference>
<feature type="coiled-coil region" evidence="1">
    <location>
        <begin position="5"/>
        <end position="32"/>
    </location>
</feature>
<keyword evidence="2" id="KW-0269">Exonuclease</keyword>
<sequence>MWRRRSEEEAAVERAQRVAAQAANEVARVGEEVRTVGDGLAGVADAAGLGESVTRYLPQRDLDALGAEHGNREERFGHLRELRTAYDGAARVAEGSAQAVDQADRAHAGARQAEAEASGKVEWQVELLCQQIRDWAEAVTVARCEPAEVERWCDLVADLTMIDEAEGAARPGPSVVEQLRVHTGAAREGLVRQREELRLRQAPLLQRRDEVDTALAAVRERPETAPFAPELWRRWERPELDAGLGAPLWRLVNPAEGVGEDRLATVEAALGASGLLDAWLAPDGTLSTVDGKPVADVQPVVSPSPAARNLLAVLEPDTAGGVSHEVVRRVLRGFGWFDTRPDGAAGDWLAGDGGWRIGGLSGMAEPAGPASYVGAAAREAARQREIARLTAELSELDEQLEVLATELGQVASALETLDAEQRALPTESERELNSFAVTLAERARHRLSCARELDRLQREHDANLTRRDEDWARFAEYAGTHRFGLHALDEQAVALREFGSRLTTLRGRLDLLAAREDSAAEAERRLAECEAIRDAVLGQLSQAEDDLGTATVRLRTAESALDTDSQAQLHRRDELDAEIGQLDRQIDDLNTGLTEAKVEVAKAATVLEGHEQRRGEAEQARDTAMAALWAAVDTGLAEPLELPLPERRGVQPARELAATARRTLSVRAEAADEDKAWRRCYGQMQELRQQLLPNRDVRVLDEEDTGGIQQLVILADPAAGWQAPHLAADALAERVRDQREGYDAEQQRVLTTLLGSTFIEHLKDRLDYTTRTFARINDQLARHPTRHGNVVRVQWEADPADPDASAVVTALGRGYDELSPERQDMVRSFLARKIDEARGDAAAGGAADWKDELARALDYRCWLRLSLQRRTGSGSPWSTFDAAKHAAKSGGEKVVLLSQPLFAAAVVAYDAAGAHAPRWVFLDEAMTGVDAAVKASFMGLTVDFELDVMLTAHDEWCKYATVPAVAVYDLYRHEHLPGVDVLPYLWCGGELSAVDADRLGVVTGRDELPAEGLFGDFGDEDG</sequence>
<protein>
    <submittedName>
        <fullName evidence="2">Putative exonuclease SbcCD C subunit</fullName>
    </submittedName>
</protein>
<organism evidence="2 3">
    <name type="scientific">Amycolatopsis cihanbeyliensis</name>
    <dbReference type="NCBI Taxonomy" id="1128664"/>
    <lineage>
        <taxon>Bacteria</taxon>
        <taxon>Bacillati</taxon>
        <taxon>Actinomycetota</taxon>
        <taxon>Actinomycetes</taxon>
        <taxon>Pseudonocardiales</taxon>
        <taxon>Pseudonocardiaceae</taxon>
        <taxon>Amycolatopsis</taxon>
    </lineage>
</organism>